<dbReference type="RefSeq" id="WP_175609661.1">
    <property type="nucleotide sequence ID" value="NZ_FTNO01000001.1"/>
</dbReference>
<proteinExistence type="predicted"/>
<dbReference type="AlphaFoldDB" id="A0A1N6ZIU2"/>
<evidence type="ECO:0000313" key="2">
    <source>
        <dbReference type="EMBL" id="SIR26753.1"/>
    </source>
</evidence>
<dbReference type="EMBL" id="FTNO01000001">
    <property type="protein sequence ID" value="SIR26753.1"/>
    <property type="molecule type" value="Genomic_DNA"/>
</dbReference>
<keyword evidence="3" id="KW-1185">Reference proteome</keyword>
<name>A0A1N6ZIU2_9EURY</name>
<feature type="region of interest" description="Disordered" evidence="1">
    <location>
        <begin position="1"/>
        <end position="26"/>
    </location>
</feature>
<accession>A0A1N6ZIU2</accession>
<sequence>MEPKQGFFGSNRLVVGRPPAIEGDALDSDVDELVDEVEAMNGEEISEESDE</sequence>
<reference evidence="3" key="1">
    <citation type="submission" date="2017-01" db="EMBL/GenBank/DDBJ databases">
        <authorList>
            <person name="Varghese N."/>
            <person name="Submissions S."/>
        </authorList>
    </citation>
    <scope>NUCLEOTIDE SEQUENCE [LARGE SCALE GENOMIC DNA]</scope>
    <source>
        <strain evidence="3">CGMCC 1.7737</strain>
    </source>
</reference>
<protein>
    <submittedName>
        <fullName evidence="2">Uncharacterized protein</fullName>
    </submittedName>
</protein>
<evidence type="ECO:0000256" key="1">
    <source>
        <dbReference type="SAM" id="MobiDB-lite"/>
    </source>
</evidence>
<dbReference type="Proteomes" id="UP000186914">
    <property type="component" value="Unassembled WGS sequence"/>
</dbReference>
<evidence type="ECO:0000313" key="3">
    <source>
        <dbReference type="Proteomes" id="UP000186914"/>
    </source>
</evidence>
<organism evidence="2 3">
    <name type="scientific">Haladaptatus litoreus</name>
    <dbReference type="NCBI Taxonomy" id="553468"/>
    <lineage>
        <taxon>Archaea</taxon>
        <taxon>Methanobacteriati</taxon>
        <taxon>Methanobacteriota</taxon>
        <taxon>Stenosarchaea group</taxon>
        <taxon>Halobacteria</taxon>
        <taxon>Halobacteriales</taxon>
        <taxon>Haladaptataceae</taxon>
        <taxon>Haladaptatus</taxon>
    </lineage>
</organism>
<gene>
    <name evidence="2" type="ORF">SAMN05421858_2049</name>
</gene>